<dbReference type="SUPFAM" id="SSF53383">
    <property type="entry name" value="PLP-dependent transferases"/>
    <property type="match status" value="1"/>
</dbReference>
<sequence>MNYRNLFIGVDEYVLLSTGNYVIPVNFDNATTTPPLVSVVNEINTNLRYYSGLGRSSGQKALYSTYKFETARNDILHFFHLKSTGDHTVVYVKSTTEGINLLAQVLTQDSNEVILSTRMEHHANDLPWRYYGNKVDYVEINKNGRLPLQALENKLIHYNGRVNYVTVTGASNVTGYVNDIHKIARLCHQYGAKIIIDAAQLVAHHEINMAGNSPEEQIDFLVFSSHKAYAPFGGGAVVGLKKVLDNVDPFLKGGSAVNQVFDYTETWSDAPERLEAGTQNYFGMIALAAALKELKRIGFNTIVHHENQLKDYLIQNMIQMPHIQLYGDNQDTSDKLGIIVFNIYKRNHEEVAENLARYFGVATRNGKFCAHPYVTRLLGVNNTPENRKEQGECGMVRLSLGLYNTMEEAYRFLNILNHLK</sequence>
<protein>
    <submittedName>
        <fullName evidence="7">Selenocysteine lyase/cysteine desulfurase</fullName>
    </submittedName>
</protein>
<dbReference type="EMBL" id="JAUSUG010000007">
    <property type="protein sequence ID" value="MDQ0254821.1"/>
    <property type="molecule type" value="Genomic_DNA"/>
</dbReference>
<dbReference type="Gene3D" id="3.90.1150.10">
    <property type="entry name" value="Aspartate Aminotransferase, domain 1"/>
    <property type="match status" value="1"/>
</dbReference>
<dbReference type="InterPro" id="IPR015422">
    <property type="entry name" value="PyrdxlP-dep_Trfase_small"/>
</dbReference>
<dbReference type="RefSeq" id="WP_307325299.1">
    <property type="nucleotide sequence ID" value="NZ_JAUSUG010000007.1"/>
</dbReference>
<keyword evidence="3" id="KW-0663">Pyridoxal phosphate</keyword>
<dbReference type="InterPro" id="IPR015421">
    <property type="entry name" value="PyrdxlP-dep_Trfase_major"/>
</dbReference>
<keyword evidence="7" id="KW-0456">Lyase</keyword>
<dbReference type="InterPro" id="IPR000192">
    <property type="entry name" value="Aminotrans_V_dom"/>
</dbReference>
<evidence type="ECO:0000256" key="5">
    <source>
        <dbReference type="RuleBase" id="RU004504"/>
    </source>
</evidence>
<evidence type="ECO:0000256" key="3">
    <source>
        <dbReference type="ARBA" id="ARBA00022898"/>
    </source>
</evidence>
<dbReference type="Pfam" id="PF00266">
    <property type="entry name" value="Aminotran_5"/>
    <property type="match status" value="1"/>
</dbReference>
<dbReference type="PROSITE" id="PS00595">
    <property type="entry name" value="AA_TRANSFER_CLASS_5"/>
    <property type="match status" value="1"/>
</dbReference>
<feature type="domain" description="Aminotransferase class V" evidence="6">
    <location>
        <begin position="25"/>
        <end position="411"/>
    </location>
</feature>
<name>A0ABT9ZU99_9BACI</name>
<proteinExistence type="inferred from homology"/>
<evidence type="ECO:0000256" key="2">
    <source>
        <dbReference type="ARBA" id="ARBA00010447"/>
    </source>
</evidence>
<comment type="catalytic activity">
    <reaction evidence="4">
        <text>(sulfur carrier)-H + L-cysteine = (sulfur carrier)-SH + L-alanine</text>
        <dbReference type="Rhea" id="RHEA:43892"/>
        <dbReference type="Rhea" id="RHEA-COMP:14737"/>
        <dbReference type="Rhea" id="RHEA-COMP:14739"/>
        <dbReference type="ChEBI" id="CHEBI:29917"/>
        <dbReference type="ChEBI" id="CHEBI:35235"/>
        <dbReference type="ChEBI" id="CHEBI:57972"/>
        <dbReference type="ChEBI" id="CHEBI:64428"/>
        <dbReference type="EC" id="2.8.1.7"/>
    </reaction>
</comment>
<dbReference type="GO" id="GO:0016829">
    <property type="term" value="F:lyase activity"/>
    <property type="evidence" value="ECO:0007669"/>
    <property type="project" value="UniProtKB-KW"/>
</dbReference>
<evidence type="ECO:0000259" key="6">
    <source>
        <dbReference type="Pfam" id="PF00266"/>
    </source>
</evidence>
<comment type="caution">
    <text evidence="7">The sequence shown here is derived from an EMBL/GenBank/DDBJ whole genome shotgun (WGS) entry which is preliminary data.</text>
</comment>
<evidence type="ECO:0000256" key="4">
    <source>
        <dbReference type="ARBA" id="ARBA00050776"/>
    </source>
</evidence>
<evidence type="ECO:0000313" key="8">
    <source>
        <dbReference type="Proteomes" id="UP001230005"/>
    </source>
</evidence>
<organism evidence="7 8">
    <name type="scientific">Evansella vedderi</name>
    <dbReference type="NCBI Taxonomy" id="38282"/>
    <lineage>
        <taxon>Bacteria</taxon>
        <taxon>Bacillati</taxon>
        <taxon>Bacillota</taxon>
        <taxon>Bacilli</taxon>
        <taxon>Bacillales</taxon>
        <taxon>Bacillaceae</taxon>
        <taxon>Evansella</taxon>
    </lineage>
</organism>
<dbReference type="Gene3D" id="3.40.640.10">
    <property type="entry name" value="Type I PLP-dependent aspartate aminotransferase-like (Major domain)"/>
    <property type="match status" value="1"/>
</dbReference>
<accession>A0ABT9ZU99</accession>
<comment type="similarity">
    <text evidence="2">Belongs to the class-V pyridoxal-phosphate-dependent aminotransferase family. Csd subfamily.</text>
</comment>
<dbReference type="PANTHER" id="PTHR43586:SF8">
    <property type="entry name" value="CYSTEINE DESULFURASE 1, CHLOROPLASTIC"/>
    <property type="match status" value="1"/>
</dbReference>
<dbReference type="InterPro" id="IPR015424">
    <property type="entry name" value="PyrdxlP-dep_Trfase"/>
</dbReference>
<reference evidence="7 8" key="1">
    <citation type="submission" date="2023-07" db="EMBL/GenBank/DDBJ databases">
        <title>Genomic Encyclopedia of Type Strains, Phase IV (KMG-IV): sequencing the most valuable type-strain genomes for metagenomic binning, comparative biology and taxonomic classification.</title>
        <authorList>
            <person name="Goeker M."/>
        </authorList>
    </citation>
    <scope>NUCLEOTIDE SEQUENCE [LARGE SCALE GENOMIC DNA]</scope>
    <source>
        <strain evidence="7 8">DSM 9768</strain>
    </source>
</reference>
<comment type="cofactor">
    <cofactor evidence="1 5">
        <name>pyridoxal 5'-phosphate</name>
        <dbReference type="ChEBI" id="CHEBI:597326"/>
    </cofactor>
</comment>
<dbReference type="InterPro" id="IPR020578">
    <property type="entry name" value="Aminotrans_V_PyrdxlP_BS"/>
</dbReference>
<gene>
    <name evidence="7" type="ORF">J2S74_002200</name>
</gene>
<evidence type="ECO:0000256" key="1">
    <source>
        <dbReference type="ARBA" id="ARBA00001933"/>
    </source>
</evidence>
<dbReference type="PANTHER" id="PTHR43586">
    <property type="entry name" value="CYSTEINE DESULFURASE"/>
    <property type="match status" value="1"/>
</dbReference>
<evidence type="ECO:0000313" key="7">
    <source>
        <dbReference type="EMBL" id="MDQ0254821.1"/>
    </source>
</evidence>
<dbReference type="Proteomes" id="UP001230005">
    <property type="component" value="Unassembled WGS sequence"/>
</dbReference>
<keyword evidence="8" id="KW-1185">Reference proteome</keyword>